<dbReference type="EMBL" id="JAATJH010000001">
    <property type="protein sequence ID" value="NJC25063.1"/>
    <property type="molecule type" value="Genomic_DNA"/>
</dbReference>
<evidence type="ECO:0000313" key="5">
    <source>
        <dbReference type="Proteomes" id="UP000770785"/>
    </source>
</evidence>
<dbReference type="PANTHER" id="PTHR43108">
    <property type="entry name" value="N-ACETYLGLUCOSAMINE-6-SULFATASE FAMILY MEMBER"/>
    <property type="match status" value="1"/>
</dbReference>
<comment type="similarity">
    <text evidence="1">Belongs to the sulfatase family.</text>
</comment>
<dbReference type="PANTHER" id="PTHR43108:SF6">
    <property type="entry name" value="N-SULPHOGLUCOSAMINE SULPHOHYDROLASE"/>
    <property type="match status" value="1"/>
</dbReference>
<comment type="caution">
    <text evidence="4">The sequence shown here is derived from an EMBL/GenBank/DDBJ whole genome shotgun (WGS) entry which is preliminary data.</text>
</comment>
<name>A0ABX0X7S2_9BACT</name>
<gene>
    <name evidence="4" type="ORF">GGR27_000544</name>
</gene>
<keyword evidence="2" id="KW-0378">Hydrolase</keyword>
<evidence type="ECO:0000256" key="2">
    <source>
        <dbReference type="ARBA" id="ARBA00022801"/>
    </source>
</evidence>
<dbReference type="PROSITE" id="PS00523">
    <property type="entry name" value="SULFATASE_1"/>
    <property type="match status" value="1"/>
</dbReference>
<evidence type="ECO:0000256" key="1">
    <source>
        <dbReference type="ARBA" id="ARBA00008779"/>
    </source>
</evidence>
<dbReference type="SUPFAM" id="SSF53649">
    <property type="entry name" value="Alkaline phosphatase-like"/>
    <property type="match status" value="1"/>
</dbReference>
<evidence type="ECO:0000259" key="3">
    <source>
        <dbReference type="Pfam" id="PF16347"/>
    </source>
</evidence>
<dbReference type="InterPro" id="IPR032506">
    <property type="entry name" value="SGSH_C"/>
</dbReference>
<dbReference type="InterPro" id="IPR024607">
    <property type="entry name" value="Sulfatase_CS"/>
</dbReference>
<evidence type="ECO:0000313" key="4">
    <source>
        <dbReference type="EMBL" id="NJC25063.1"/>
    </source>
</evidence>
<sequence>MRNYYAFLLLSVLLCSCPDSYRGAPETVTEALPRPNILFIMSDDHAQKAISAYTDELTETPNLDRIGNEGVVFRNSFVTNSICAPSRAAILTGKYSHLNGKIDNLSPFNPDQWTFPEALHDAGYRTSLIGKHHLQARPRGIDEFRGLVGQGNYYYPVFVHNGDTLDRQEGYTTNIITEYALEELERAANDPTDQPFMMLYWHKAPHRNWMPDTSDLPGLLDKRYPEPATLRDDYAGRPAAAHADMRIADMFTSEDLKVMKEYQYPDPGTGGAGFITDPDFDRVKGFTWQMERLTDQQRAAFAPYLKRIGEEWREVKGTEQELAWRYQRYVQDYLASVKSVDDNVGRVLDYLEETGLDENTIVIYTSDQGFYLGEHGWYDKRFMYEESHRTPLMIRYPAGFKGKKVNEDLVLNLDLGPTLLDYAGIATPEEVQGRSLRPLLEGNTPDDWREDVYYRYYQQMNSYHRVARHEGIRDERYKLIQFTEPGFEGYELYDLKTDPHEMDNRSEDAELGEVKTRLMERMAALKTELQVPD</sequence>
<dbReference type="Pfam" id="PF16347">
    <property type="entry name" value="SGSH_C"/>
    <property type="match status" value="1"/>
</dbReference>
<dbReference type="CDD" id="cd16031">
    <property type="entry name" value="G6S_like"/>
    <property type="match status" value="1"/>
</dbReference>
<protein>
    <submittedName>
        <fullName evidence="4">Arylsulfatase A-like enzyme</fullName>
    </submittedName>
</protein>
<dbReference type="Proteomes" id="UP000770785">
    <property type="component" value="Unassembled WGS sequence"/>
</dbReference>
<reference evidence="4 5" key="1">
    <citation type="submission" date="2020-03" db="EMBL/GenBank/DDBJ databases">
        <title>Genomic Encyclopedia of Type Strains, Phase IV (KMG-IV): sequencing the most valuable type-strain genomes for metagenomic binning, comparative biology and taxonomic classification.</title>
        <authorList>
            <person name="Goeker M."/>
        </authorList>
    </citation>
    <scope>NUCLEOTIDE SEQUENCE [LARGE SCALE GENOMIC DNA]</scope>
    <source>
        <strain evidence="4 5">DSM 105096</strain>
    </source>
</reference>
<dbReference type="Gene3D" id="3.40.720.10">
    <property type="entry name" value="Alkaline Phosphatase, subunit A"/>
    <property type="match status" value="2"/>
</dbReference>
<organism evidence="4 5">
    <name type="scientific">Neolewinella antarctica</name>
    <dbReference type="NCBI Taxonomy" id="442734"/>
    <lineage>
        <taxon>Bacteria</taxon>
        <taxon>Pseudomonadati</taxon>
        <taxon>Bacteroidota</taxon>
        <taxon>Saprospiria</taxon>
        <taxon>Saprospirales</taxon>
        <taxon>Lewinellaceae</taxon>
        <taxon>Neolewinella</taxon>
    </lineage>
</organism>
<dbReference type="InterPro" id="IPR017850">
    <property type="entry name" value="Alkaline_phosphatase_core_sf"/>
</dbReference>
<feature type="domain" description="N-sulphoglucosamine sulphohydrolase C-terminal" evidence="3">
    <location>
        <begin position="373"/>
        <end position="527"/>
    </location>
</feature>
<proteinExistence type="inferred from homology"/>
<keyword evidence="5" id="KW-1185">Reference proteome</keyword>
<dbReference type="PROSITE" id="PS51257">
    <property type="entry name" value="PROKAR_LIPOPROTEIN"/>
    <property type="match status" value="1"/>
</dbReference>
<accession>A0ABX0X7S2</accession>
<dbReference type="RefSeq" id="WP_168035838.1">
    <property type="nucleotide sequence ID" value="NZ_JAATJH010000001.1"/>
</dbReference>